<dbReference type="SUPFAM" id="SSF54427">
    <property type="entry name" value="NTF2-like"/>
    <property type="match status" value="1"/>
</dbReference>
<evidence type="ECO:0000259" key="1">
    <source>
        <dbReference type="Pfam" id="PF14534"/>
    </source>
</evidence>
<protein>
    <recommendedName>
        <fullName evidence="1">DUF4440 domain-containing protein</fullName>
    </recommendedName>
</protein>
<reference evidence="3" key="1">
    <citation type="submission" date="2016-10" db="EMBL/GenBank/DDBJ databases">
        <authorList>
            <person name="Varghese N."/>
            <person name="Submissions S."/>
        </authorList>
    </citation>
    <scope>NUCLEOTIDE SEQUENCE [LARGE SCALE GENOMIC DNA]</scope>
    <source>
        <strain evidence="3">DSM 25575</strain>
    </source>
</reference>
<dbReference type="Gene3D" id="3.10.450.50">
    <property type="match status" value="1"/>
</dbReference>
<dbReference type="InterPro" id="IPR027843">
    <property type="entry name" value="DUF4440"/>
</dbReference>
<keyword evidence="3" id="KW-1185">Reference proteome</keyword>
<dbReference type="CDD" id="cd00531">
    <property type="entry name" value="NTF2_like"/>
    <property type="match status" value="1"/>
</dbReference>
<evidence type="ECO:0000313" key="2">
    <source>
        <dbReference type="EMBL" id="SFN40724.1"/>
    </source>
</evidence>
<dbReference type="NCBIfam" id="TIGR02246">
    <property type="entry name" value="SgcJ/EcaC family oxidoreductase"/>
    <property type="match status" value="1"/>
</dbReference>
<dbReference type="Proteomes" id="UP000198769">
    <property type="component" value="Unassembled WGS sequence"/>
</dbReference>
<dbReference type="EMBL" id="FOVD01000003">
    <property type="protein sequence ID" value="SFN40724.1"/>
    <property type="molecule type" value="Genomic_DNA"/>
</dbReference>
<dbReference type="InterPro" id="IPR032710">
    <property type="entry name" value="NTF2-like_dom_sf"/>
</dbReference>
<name>A0A1I4YRU0_CHROL</name>
<dbReference type="InterPro" id="IPR011944">
    <property type="entry name" value="Steroid_delta5-4_isomerase"/>
</dbReference>
<dbReference type="AlphaFoldDB" id="A0A1I4YRU0"/>
<sequence length="155" mass="17355">MGLLTTGHLAEGQTKKGINKQITQTMDLQTEKQAIEKVLMTYEDALNTSDVNKVLQVYGEDGMFMPTTLPTATGTEELKESYTSIFKMIQLTVKFTIEEIIVSGDVAFVRTSSKGTVLIHANGETGSEANREFFLLQKKNGEWKITRYMFNKSSK</sequence>
<gene>
    <name evidence="2" type="ORF">SAMN05421594_2636</name>
</gene>
<dbReference type="Pfam" id="PF14534">
    <property type="entry name" value="DUF4440"/>
    <property type="match status" value="1"/>
</dbReference>
<accession>A0A1I4YRU0</accession>
<proteinExistence type="predicted"/>
<feature type="domain" description="DUF4440" evidence="1">
    <location>
        <begin position="35"/>
        <end position="145"/>
    </location>
</feature>
<organism evidence="2 3">
    <name type="scientific">Chryseobacterium oleae</name>
    <dbReference type="NCBI Taxonomy" id="491207"/>
    <lineage>
        <taxon>Bacteria</taxon>
        <taxon>Pseudomonadati</taxon>
        <taxon>Bacteroidota</taxon>
        <taxon>Flavobacteriia</taxon>
        <taxon>Flavobacteriales</taxon>
        <taxon>Weeksellaceae</taxon>
        <taxon>Chryseobacterium group</taxon>
        <taxon>Chryseobacterium</taxon>
    </lineage>
</organism>
<evidence type="ECO:0000313" key="3">
    <source>
        <dbReference type="Proteomes" id="UP000198769"/>
    </source>
</evidence>